<keyword evidence="4" id="KW-1185">Reference proteome</keyword>
<proteinExistence type="predicted"/>
<gene>
    <name evidence="3" type="ORF">N7456_010093</name>
</gene>
<dbReference type="Gene3D" id="2.30.30.100">
    <property type="match status" value="1"/>
</dbReference>
<dbReference type="GO" id="GO:1990904">
    <property type="term" value="C:ribonucleoprotein complex"/>
    <property type="evidence" value="ECO:0007669"/>
    <property type="project" value="UniProtKB-KW"/>
</dbReference>
<dbReference type="Proteomes" id="UP001149165">
    <property type="component" value="Unassembled WGS sequence"/>
</dbReference>
<dbReference type="AlphaFoldDB" id="A0A9W9K6R6"/>
<dbReference type="SUPFAM" id="SSF50182">
    <property type="entry name" value="Sm-like ribonucleoproteins"/>
    <property type="match status" value="1"/>
</dbReference>
<comment type="subunit">
    <text evidence="1">Component of the heptameric LSM1-LSM7 complex, which consists of LSM1, LSM2, LSM3, LSM4, LSM5, LSM6 and LSM7. Component of the heptameric LSM2-LSM8 complex, which consists of LSM2, LSM3, LSM4, LSM5, LSM6, LSM7 and LSM8. The LSm subunits form a seven-membered ring structure with a doughnut shape.</text>
</comment>
<dbReference type="InterPro" id="IPR001163">
    <property type="entry name" value="Sm_dom_euk/arc"/>
</dbReference>
<dbReference type="CDD" id="cd06168">
    <property type="entry name" value="LSMD1"/>
    <property type="match status" value="1"/>
</dbReference>
<reference evidence="3" key="2">
    <citation type="journal article" date="2023" name="IMA Fungus">
        <title>Comparative genomic study of the Penicillium genus elucidates a diverse pangenome and 15 lateral gene transfer events.</title>
        <authorList>
            <person name="Petersen C."/>
            <person name="Sorensen T."/>
            <person name="Nielsen M.R."/>
            <person name="Sondergaard T.E."/>
            <person name="Sorensen J.L."/>
            <person name="Fitzpatrick D.A."/>
            <person name="Frisvad J.C."/>
            <person name="Nielsen K.L."/>
        </authorList>
    </citation>
    <scope>NUCLEOTIDE SEQUENCE</scope>
    <source>
        <strain evidence="3">IBT 30069</strain>
    </source>
</reference>
<name>A0A9W9K6R6_9EURO</name>
<protein>
    <submittedName>
        <fullName evidence="3">Ribonucleoprotein LSM domain eukaryotic/archaea-type</fullName>
    </submittedName>
</protein>
<dbReference type="OrthoDB" id="368909at2759"/>
<sequence>MTMDTERAVQYLEGLIGRQLRVYTTDSRMFVGLFKCTDAERNIILANSYELRFPTPSAVQAAAAKEAESWEGNAEAKSATVKVNMTHRLIGLIVVPGRHITKIELE</sequence>
<dbReference type="PANTHER" id="PTHR10701:SF5">
    <property type="entry name" value="N-ALPHA-ACETYLTRANSFERASE 38, NATC AUXILIARY SUBUNIT"/>
    <property type="match status" value="1"/>
</dbReference>
<feature type="domain" description="Sm" evidence="2">
    <location>
        <begin position="10"/>
        <end position="105"/>
    </location>
</feature>
<comment type="caution">
    <text evidence="3">The sequence shown here is derived from an EMBL/GenBank/DDBJ whole genome shotgun (WGS) entry which is preliminary data.</text>
</comment>
<dbReference type="PANTHER" id="PTHR10701">
    <property type="entry name" value="SMALL NUCLEAR RIBONUCLEOPROTEIN-ASSOCIATED PROTEIN B AND N"/>
    <property type="match status" value="1"/>
</dbReference>
<evidence type="ECO:0000259" key="2">
    <source>
        <dbReference type="SMART" id="SM00651"/>
    </source>
</evidence>
<dbReference type="GO" id="GO:0031417">
    <property type="term" value="C:NatC complex"/>
    <property type="evidence" value="ECO:0007669"/>
    <property type="project" value="InterPro"/>
</dbReference>
<evidence type="ECO:0000313" key="4">
    <source>
        <dbReference type="Proteomes" id="UP001149165"/>
    </source>
</evidence>
<dbReference type="EMBL" id="JAPQKH010000006">
    <property type="protein sequence ID" value="KAJ5094232.1"/>
    <property type="molecule type" value="Genomic_DNA"/>
</dbReference>
<dbReference type="InterPro" id="IPR034110">
    <property type="entry name" value="LSMD1_Sm"/>
</dbReference>
<keyword evidence="3" id="KW-0687">Ribonucleoprotein</keyword>
<dbReference type="InterPro" id="IPR050914">
    <property type="entry name" value="snRNP_SmB/NAA38-like"/>
</dbReference>
<dbReference type="InterPro" id="IPR010920">
    <property type="entry name" value="LSM_dom_sf"/>
</dbReference>
<evidence type="ECO:0000313" key="3">
    <source>
        <dbReference type="EMBL" id="KAJ5094232.1"/>
    </source>
</evidence>
<dbReference type="SMART" id="SM00651">
    <property type="entry name" value="Sm"/>
    <property type="match status" value="1"/>
</dbReference>
<evidence type="ECO:0000256" key="1">
    <source>
        <dbReference type="ARBA" id="ARBA00025892"/>
    </source>
</evidence>
<reference evidence="3" key="1">
    <citation type="submission" date="2022-11" db="EMBL/GenBank/DDBJ databases">
        <authorList>
            <person name="Petersen C."/>
        </authorList>
    </citation>
    <scope>NUCLEOTIDE SEQUENCE</scope>
    <source>
        <strain evidence="3">IBT 30069</strain>
    </source>
</reference>
<dbReference type="Pfam" id="PF01423">
    <property type="entry name" value="LSM"/>
    <property type="match status" value="1"/>
</dbReference>
<accession>A0A9W9K6R6</accession>
<organism evidence="3 4">
    <name type="scientific">Penicillium angulare</name>
    <dbReference type="NCBI Taxonomy" id="116970"/>
    <lineage>
        <taxon>Eukaryota</taxon>
        <taxon>Fungi</taxon>
        <taxon>Dikarya</taxon>
        <taxon>Ascomycota</taxon>
        <taxon>Pezizomycotina</taxon>
        <taxon>Eurotiomycetes</taxon>
        <taxon>Eurotiomycetidae</taxon>
        <taxon>Eurotiales</taxon>
        <taxon>Aspergillaceae</taxon>
        <taxon>Penicillium</taxon>
    </lineage>
</organism>